<proteinExistence type="predicted"/>
<sequence>MVRGARVLAAGMAAAVLLAGCPARRAAPAVPASLDWRAVELPAPPGPPGAALPRDVVACAGTWFLVGGLRDAAGQTRPAAWVSRDGAAWSALPVAGRSFYGRQNVLYAAGCRDGRLAAVGAKNGGAHGNPRTSLWRQSGTGLVEVAAPTDATGAPDAVSLARIAGGPAGWLVTGDRAGAASVWPSADGSAYRGPVALAAAAAGGRPRAFDAVATGSGWLVVGAVDVPGRLEPAPAVWQGDARGWRTASFDTAAAGGPASGASPADGGAGQAGELHRVVALGDAAVAVGPAESGFGAWRVGPDGAAALGRFGADRAGDSGGAPAVHGLAAAAGRLVAATADSAGYALWISADAGASWRSLAAPAALPPAGGDRRVSVAGAGDRVVVAVDDAGRPGVWWAPLGAG</sequence>
<evidence type="ECO:0000313" key="4">
    <source>
        <dbReference type="Proteomes" id="UP001589894"/>
    </source>
</evidence>
<evidence type="ECO:0000256" key="1">
    <source>
        <dbReference type="SAM" id="MobiDB-lite"/>
    </source>
</evidence>
<comment type="caution">
    <text evidence="3">The sequence shown here is derived from an EMBL/GenBank/DDBJ whole genome shotgun (WGS) entry which is preliminary data.</text>
</comment>
<dbReference type="RefSeq" id="WP_377340557.1">
    <property type="nucleotide sequence ID" value="NZ_JBHLUE010000016.1"/>
</dbReference>
<evidence type="ECO:0000313" key="3">
    <source>
        <dbReference type="EMBL" id="MFC0566122.1"/>
    </source>
</evidence>
<feature type="region of interest" description="Disordered" evidence="1">
    <location>
        <begin position="250"/>
        <end position="269"/>
    </location>
</feature>
<evidence type="ECO:0008006" key="5">
    <source>
        <dbReference type="Google" id="ProtNLM"/>
    </source>
</evidence>
<feature type="chain" id="PRO_5047538426" description="Galactose oxidase" evidence="2">
    <location>
        <begin position="27"/>
        <end position="403"/>
    </location>
</feature>
<keyword evidence="4" id="KW-1185">Reference proteome</keyword>
<accession>A0ABV6P0U4</accession>
<dbReference type="PROSITE" id="PS51257">
    <property type="entry name" value="PROKAR_LIPOPROTEIN"/>
    <property type="match status" value="1"/>
</dbReference>
<dbReference type="Proteomes" id="UP001589894">
    <property type="component" value="Unassembled WGS sequence"/>
</dbReference>
<feature type="compositionally biased region" description="Low complexity" evidence="1">
    <location>
        <begin position="252"/>
        <end position="265"/>
    </location>
</feature>
<dbReference type="EMBL" id="JBHLUE010000016">
    <property type="protein sequence ID" value="MFC0566122.1"/>
    <property type="molecule type" value="Genomic_DNA"/>
</dbReference>
<evidence type="ECO:0000256" key="2">
    <source>
        <dbReference type="SAM" id="SignalP"/>
    </source>
</evidence>
<feature type="signal peptide" evidence="2">
    <location>
        <begin position="1"/>
        <end position="26"/>
    </location>
</feature>
<organism evidence="3 4">
    <name type="scientific">Plantactinospora siamensis</name>
    <dbReference type="NCBI Taxonomy" id="555372"/>
    <lineage>
        <taxon>Bacteria</taxon>
        <taxon>Bacillati</taxon>
        <taxon>Actinomycetota</taxon>
        <taxon>Actinomycetes</taxon>
        <taxon>Micromonosporales</taxon>
        <taxon>Micromonosporaceae</taxon>
        <taxon>Plantactinospora</taxon>
    </lineage>
</organism>
<reference evidence="3 4" key="1">
    <citation type="submission" date="2024-09" db="EMBL/GenBank/DDBJ databases">
        <authorList>
            <person name="Sun Q."/>
            <person name="Mori K."/>
        </authorList>
    </citation>
    <scope>NUCLEOTIDE SEQUENCE [LARGE SCALE GENOMIC DNA]</scope>
    <source>
        <strain evidence="3 4">TBRC 2205</strain>
    </source>
</reference>
<keyword evidence="2" id="KW-0732">Signal</keyword>
<gene>
    <name evidence="3" type="ORF">ACFFHU_18520</name>
</gene>
<name>A0ABV6P0U4_9ACTN</name>
<protein>
    <recommendedName>
        <fullName evidence="5">Galactose oxidase</fullName>
    </recommendedName>
</protein>